<evidence type="ECO:0000256" key="1">
    <source>
        <dbReference type="PROSITE-ProRule" id="PRU00339"/>
    </source>
</evidence>
<feature type="repeat" description="TPR" evidence="1">
    <location>
        <begin position="96"/>
        <end position="129"/>
    </location>
</feature>
<dbReference type="STRING" id="215250.A0A316YP19"/>
<gene>
    <name evidence="3" type="ORF">FA10DRAFT_231759</name>
</gene>
<reference evidence="3 4" key="1">
    <citation type="journal article" date="2018" name="Mol. Biol. Evol.">
        <title>Broad Genomic Sampling Reveals a Smut Pathogenic Ancestry of the Fungal Clade Ustilaginomycotina.</title>
        <authorList>
            <person name="Kijpornyongpan T."/>
            <person name="Mondo S.J."/>
            <person name="Barry K."/>
            <person name="Sandor L."/>
            <person name="Lee J."/>
            <person name="Lipzen A."/>
            <person name="Pangilinan J."/>
            <person name="LaButti K."/>
            <person name="Hainaut M."/>
            <person name="Henrissat B."/>
            <person name="Grigoriev I.V."/>
            <person name="Spatafora J.W."/>
            <person name="Aime M.C."/>
        </authorList>
    </citation>
    <scope>NUCLEOTIDE SEQUENCE [LARGE SCALE GENOMIC DNA]</scope>
    <source>
        <strain evidence="3 4">MCA 4198</strain>
    </source>
</reference>
<keyword evidence="1" id="KW-0802">TPR repeat</keyword>
<dbReference type="GeneID" id="37040787"/>
<dbReference type="AlphaFoldDB" id="A0A316YP19"/>
<dbReference type="InParanoid" id="A0A316YP19"/>
<dbReference type="OrthoDB" id="1926212at2759"/>
<accession>A0A316YP19</accession>
<dbReference type="PANTHER" id="PTHR44809">
    <property type="match status" value="1"/>
</dbReference>
<dbReference type="PROSITE" id="PS50005">
    <property type="entry name" value="TPR"/>
    <property type="match status" value="1"/>
</dbReference>
<organism evidence="3 4">
    <name type="scientific">Acaromyces ingoldii</name>
    <dbReference type="NCBI Taxonomy" id="215250"/>
    <lineage>
        <taxon>Eukaryota</taxon>
        <taxon>Fungi</taxon>
        <taxon>Dikarya</taxon>
        <taxon>Basidiomycota</taxon>
        <taxon>Ustilaginomycotina</taxon>
        <taxon>Exobasidiomycetes</taxon>
        <taxon>Exobasidiales</taxon>
        <taxon>Cryptobasidiaceae</taxon>
        <taxon>Acaromyces</taxon>
    </lineage>
</organism>
<dbReference type="EMBL" id="KZ819637">
    <property type="protein sequence ID" value="PWN89495.1"/>
    <property type="molecule type" value="Genomic_DNA"/>
</dbReference>
<name>A0A316YP19_9BASI</name>
<dbReference type="RefSeq" id="XP_025376693.1">
    <property type="nucleotide sequence ID" value="XM_025518871.1"/>
</dbReference>
<dbReference type="SUPFAM" id="SSF48452">
    <property type="entry name" value="TPR-like"/>
    <property type="match status" value="1"/>
</dbReference>
<dbReference type="Gene3D" id="1.25.40.10">
    <property type="entry name" value="Tetratricopeptide repeat domain"/>
    <property type="match status" value="1"/>
</dbReference>
<evidence type="ECO:0000256" key="2">
    <source>
        <dbReference type="SAM" id="MobiDB-lite"/>
    </source>
</evidence>
<evidence type="ECO:0000313" key="3">
    <source>
        <dbReference type="EMBL" id="PWN89495.1"/>
    </source>
</evidence>
<evidence type="ECO:0000313" key="4">
    <source>
        <dbReference type="Proteomes" id="UP000245768"/>
    </source>
</evidence>
<dbReference type="SMART" id="SM00028">
    <property type="entry name" value="TPR"/>
    <property type="match status" value="4"/>
</dbReference>
<dbReference type="PANTHER" id="PTHR44809:SF1">
    <property type="entry name" value="PROTEIN O-MANNOSYL-TRANSFERASE TMTC1"/>
    <property type="match status" value="1"/>
</dbReference>
<proteinExistence type="predicted"/>
<protein>
    <submittedName>
        <fullName evidence="3">TPR-like protein</fullName>
    </submittedName>
</protein>
<keyword evidence="4" id="KW-1185">Reference proteome</keyword>
<feature type="region of interest" description="Disordered" evidence="2">
    <location>
        <begin position="19"/>
        <end position="55"/>
    </location>
</feature>
<dbReference type="InterPro" id="IPR019734">
    <property type="entry name" value="TPR_rpt"/>
</dbReference>
<dbReference type="InterPro" id="IPR052943">
    <property type="entry name" value="TMTC_O-mannosyl-trnsfr"/>
</dbReference>
<dbReference type="InterPro" id="IPR011990">
    <property type="entry name" value="TPR-like_helical_dom_sf"/>
</dbReference>
<dbReference type="Proteomes" id="UP000245768">
    <property type="component" value="Unassembled WGS sequence"/>
</dbReference>
<dbReference type="Pfam" id="PF13432">
    <property type="entry name" value="TPR_16"/>
    <property type="match status" value="1"/>
</dbReference>
<sequence>MRTQFARLALRSIGSASGRAARPTAAQAVRHSPRTQTLSTSALRPAEATTAHSSFKDPAVEEAQRQLELGTASLETGDVASAKAAYERSIEVKETASARFNLGVCLYHEQNVEGAIEAWKRTLELSPEAADAHTNLASAYVMSSPTRPDLAVDHLKQAAAITPGDAEIQFNLGAVLEACEQLEEATKAYERARDGGIERAQDNVRNCKAKILAVKMGLVGETPAEGQSGQAKE</sequence>